<dbReference type="EMBL" id="QXDC01000003">
    <property type="protein sequence ID" value="RIA44422.1"/>
    <property type="molecule type" value="Genomic_DNA"/>
</dbReference>
<dbReference type="InterPro" id="IPR013766">
    <property type="entry name" value="Thioredoxin_domain"/>
</dbReference>
<dbReference type="PROSITE" id="PS51352">
    <property type="entry name" value="THIOREDOXIN_2"/>
    <property type="match status" value="1"/>
</dbReference>
<evidence type="ECO:0000256" key="4">
    <source>
        <dbReference type="PIRSR" id="PIRSR603782-2"/>
    </source>
</evidence>
<dbReference type="PROSITE" id="PS51257">
    <property type="entry name" value="PROKAR_LIPOPROTEIN"/>
    <property type="match status" value="1"/>
</dbReference>
<evidence type="ECO:0000256" key="2">
    <source>
        <dbReference type="ARBA" id="ARBA00023008"/>
    </source>
</evidence>
<evidence type="ECO:0000256" key="1">
    <source>
        <dbReference type="ARBA" id="ARBA00010996"/>
    </source>
</evidence>
<evidence type="ECO:0000313" key="8">
    <source>
        <dbReference type="Proteomes" id="UP000266568"/>
    </source>
</evidence>
<proteinExistence type="inferred from homology"/>
<accession>A0A397P5D5</accession>
<dbReference type="SUPFAM" id="SSF52833">
    <property type="entry name" value="Thioredoxin-like"/>
    <property type="match status" value="1"/>
</dbReference>
<dbReference type="AlphaFoldDB" id="A0A397P5D5"/>
<dbReference type="Pfam" id="PF02630">
    <property type="entry name" value="SCO1-SenC"/>
    <property type="match status" value="1"/>
</dbReference>
<sequence>MAGRAMNELRRALLPAFLLAVAACSPQPDAANTAQADPPLAGAAIGGPFTLTGEDGTPVSDRDFAGQYRIVYFGYTFCPDVCPVDMQNLGAAMRLLDQKDPALSARIQPIFVTVDPARDTPAVLREFTDAFYPRLLGLTGDPATIAKVAKEYAVYYKAQPSGPGGGYLVDHTRMAYLMSPEGKPLALLPVEGPPQPIVDEIERWAK</sequence>
<feature type="binding site" evidence="3">
    <location>
        <position position="78"/>
    </location>
    <ligand>
        <name>Cu cation</name>
        <dbReference type="ChEBI" id="CHEBI:23378"/>
    </ligand>
</feature>
<keyword evidence="3" id="KW-0479">Metal-binding</keyword>
<dbReference type="PANTHER" id="PTHR12151">
    <property type="entry name" value="ELECTRON TRANSPORT PROTIN SCO1/SENC FAMILY MEMBER"/>
    <property type="match status" value="1"/>
</dbReference>
<feature type="disulfide bond" description="Redox-active" evidence="4">
    <location>
        <begin position="78"/>
        <end position="82"/>
    </location>
</feature>
<dbReference type="InterPro" id="IPR036249">
    <property type="entry name" value="Thioredoxin-like_sf"/>
</dbReference>
<feature type="chain" id="PRO_5017484575" evidence="5">
    <location>
        <begin position="31"/>
        <end position="206"/>
    </location>
</feature>
<feature type="binding site" evidence="3">
    <location>
        <position position="82"/>
    </location>
    <ligand>
        <name>Cu cation</name>
        <dbReference type="ChEBI" id="CHEBI:23378"/>
    </ligand>
</feature>
<evidence type="ECO:0000259" key="6">
    <source>
        <dbReference type="PROSITE" id="PS51352"/>
    </source>
</evidence>
<keyword evidence="2 3" id="KW-0186">Copper</keyword>
<comment type="caution">
    <text evidence="7">The sequence shown here is derived from an EMBL/GenBank/DDBJ whole genome shotgun (WGS) entry which is preliminary data.</text>
</comment>
<protein>
    <submittedName>
        <fullName evidence="7">Protein SCO1/2</fullName>
    </submittedName>
</protein>
<dbReference type="PANTHER" id="PTHR12151:SF25">
    <property type="entry name" value="LINALOOL DEHYDRATASE_ISOMERASE DOMAIN-CONTAINING PROTEIN"/>
    <property type="match status" value="1"/>
</dbReference>
<dbReference type="FunFam" id="3.40.30.10:FF:000013">
    <property type="entry name" value="Blast:Protein SCO1 homolog, mitochondrial"/>
    <property type="match status" value="1"/>
</dbReference>
<evidence type="ECO:0000313" key="7">
    <source>
        <dbReference type="EMBL" id="RIA44422.1"/>
    </source>
</evidence>
<keyword evidence="4" id="KW-1015">Disulfide bond</keyword>
<comment type="similarity">
    <text evidence="1">Belongs to the SCO1/2 family.</text>
</comment>
<reference evidence="7 8" key="1">
    <citation type="submission" date="2018-08" db="EMBL/GenBank/DDBJ databases">
        <title>Genomic Encyclopedia of Type Strains, Phase IV (KMG-IV): sequencing the most valuable type-strain genomes for metagenomic binning, comparative biology and taxonomic classification.</title>
        <authorList>
            <person name="Goeker M."/>
        </authorList>
    </citation>
    <scope>NUCLEOTIDE SEQUENCE [LARGE SCALE GENOMIC DNA]</scope>
    <source>
        <strain evidence="7 8">DSM 25527</strain>
    </source>
</reference>
<evidence type="ECO:0000256" key="3">
    <source>
        <dbReference type="PIRSR" id="PIRSR603782-1"/>
    </source>
</evidence>
<name>A0A397P5D5_9SPHN</name>
<gene>
    <name evidence="7" type="ORF">DFR49_2666</name>
</gene>
<dbReference type="GO" id="GO:0046872">
    <property type="term" value="F:metal ion binding"/>
    <property type="evidence" value="ECO:0007669"/>
    <property type="project" value="UniProtKB-KW"/>
</dbReference>
<feature type="binding site" evidence="3">
    <location>
        <position position="171"/>
    </location>
    <ligand>
        <name>Cu cation</name>
        <dbReference type="ChEBI" id="CHEBI:23378"/>
    </ligand>
</feature>
<feature type="domain" description="Thioredoxin" evidence="6">
    <location>
        <begin position="40"/>
        <end position="206"/>
    </location>
</feature>
<keyword evidence="5" id="KW-0732">Signal</keyword>
<dbReference type="Gene3D" id="3.40.30.10">
    <property type="entry name" value="Glutaredoxin"/>
    <property type="match status" value="1"/>
</dbReference>
<feature type="signal peptide" evidence="5">
    <location>
        <begin position="1"/>
        <end position="30"/>
    </location>
</feature>
<dbReference type="InterPro" id="IPR003782">
    <property type="entry name" value="SCO1/SenC"/>
</dbReference>
<keyword evidence="8" id="KW-1185">Reference proteome</keyword>
<dbReference type="Proteomes" id="UP000266568">
    <property type="component" value="Unassembled WGS sequence"/>
</dbReference>
<organism evidence="7 8">
    <name type="scientific">Hephaestia caeni</name>
    <dbReference type="NCBI Taxonomy" id="645617"/>
    <lineage>
        <taxon>Bacteria</taxon>
        <taxon>Pseudomonadati</taxon>
        <taxon>Pseudomonadota</taxon>
        <taxon>Alphaproteobacteria</taxon>
        <taxon>Sphingomonadales</taxon>
        <taxon>Sphingomonadaceae</taxon>
        <taxon>Hephaestia</taxon>
    </lineage>
</organism>
<dbReference type="CDD" id="cd02968">
    <property type="entry name" value="SCO"/>
    <property type="match status" value="1"/>
</dbReference>
<evidence type="ECO:0000256" key="5">
    <source>
        <dbReference type="SAM" id="SignalP"/>
    </source>
</evidence>